<dbReference type="Gene3D" id="3.40.50.300">
    <property type="entry name" value="P-loop containing nucleotide triphosphate hydrolases"/>
    <property type="match status" value="1"/>
</dbReference>
<sequence length="169" mass="19154">MNAANDILRLIGTELPEVEPVVRHGNKPLFHSFETEAELVGGIKGTLEIIDNTGYNTIAVIGKSEKECNNLYKLLNYKVNRPIQHLKENEEIKKGHLVIVPSYLSKGLEFDVVILISLNETYTMDEIDIKLLYVAMTRPMHQLYLFGTNKKNLLLDKLDKDCIEIGENG</sequence>
<evidence type="ECO:0000313" key="3">
    <source>
        <dbReference type="Proteomes" id="UP001500782"/>
    </source>
</evidence>
<dbReference type="Pfam" id="PF13538">
    <property type="entry name" value="UvrD_C_2"/>
    <property type="match status" value="1"/>
</dbReference>
<comment type="caution">
    <text evidence="2">The sequence shown here is derived from an EMBL/GenBank/DDBJ whole genome shotgun (WGS) entry which is preliminary data.</text>
</comment>
<name>A0ABP3FSU3_9BACI</name>
<dbReference type="RefSeq" id="WP_343797187.1">
    <property type="nucleotide sequence ID" value="NZ_BAAADJ010000011.1"/>
</dbReference>
<dbReference type="InterPro" id="IPR027785">
    <property type="entry name" value="UvrD-like_helicase_C"/>
</dbReference>
<accession>A0ABP3FSU3</accession>
<proteinExistence type="predicted"/>
<evidence type="ECO:0000313" key="2">
    <source>
        <dbReference type="EMBL" id="GAA0322805.1"/>
    </source>
</evidence>
<dbReference type="InterPro" id="IPR027417">
    <property type="entry name" value="P-loop_NTPase"/>
</dbReference>
<evidence type="ECO:0000259" key="1">
    <source>
        <dbReference type="Pfam" id="PF13538"/>
    </source>
</evidence>
<organism evidence="2 3">
    <name type="scientific">Bacillus carboniphilus</name>
    <dbReference type="NCBI Taxonomy" id="86663"/>
    <lineage>
        <taxon>Bacteria</taxon>
        <taxon>Bacillati</taxon>
        <taxon>Bacillota</taxon>
        <taxon>Bacilli</taxon>
        <taxon>Bacillales</taxon>
        <taxon>Bacillaceae</taxon>
        <taxon>Bacillus</taxon>
    </lineage>
</organism>
<gene>
    <name evidence="2" type="ORF">GCM10008967_11660</name>
</gene>
<dbReference type="EMBL" id="BAAADJ010000011">
    <property type="protein sequence ID" value="GAA0322805.1"/>
    <property type="molecule type" value="Genomic_DNA"/>
</dbReference>
<feature type="domain" description="UvrD-like helicase C-terminal" evidence="1">
    <location>
        <begin position="96"/>
        <end position="145"/>
    </location>
</feature>
<dbReference type="Proteomes" id="UP001500782">
    <property type="component" value="Unassembled WGS sequence"/>
</dbReference>
<dbReference type="SUPFAM" id="SSF52540">
    <property type="entry name" value="P-loop containing nucleoside triphosphate hydrolases"/>
    <property type="match status" value="1"/>
</dbReference>
<keyword evidence="3" id="KW-1185">Reference proteome</keyword>
<protein>
    <recommendedName>
        <fullName evidence="1">UvrD-like helicase C-terminal domain-containing protein</fullName>
    </recommendedName>
</protein>
<reference evidence="3" key="1">
    <citation type="journal article" date="2019" name="Int. J. Syst. Evol. Microbiol.">
        <title>The Global Catalogue of Microorganisms (GCM) 10K type strain sequencing project: providing services to taxonomists for standard genome sequencing and annotation.</title>
        <authorList>
            <consortium name="The Broad Institute Genomics Platform"/>
            <consortium name="The Broad Institute Genome Sequencing Center for Infectious Disease"/>
            <person name="Wu L."/>
            <person name="Ma J."/>
        </authorList>
    </citation>
    <scope>NUCLEOTIDE SEQUENCE [LARGE SCALE GENOMIC DNA]</scope>
    <source>
        <strain evidence="3">JCM 9731</strain>
    </source>
</reference>